<protein>
    <submittedName>
        <fullName evidence="2">FeS assembly SUF system protein</fullName>
    </submittedName>
</protein>
<feature type="domain" description="MIP18 family-like" evidence="1">
    <location>
        <begin position="12"/>
        <end position="84"/>
    </location>
</feature>
<evidence type="ECO:0000313" key="2">
    <source>
        <dbReference type="EMBL" id="RZU98646.1"/>
    </source>
</evidence>
<organism evidence="2 3">
    <name type="scientific">Spiribacter vilamensis</name>
    <dbReference type="NCBI Taxonomy" id="531306"/>
    <lineage>
        <taxon>Bacteria</taxon>
        <taxon>Pseudomonadati</taxon>
        <taxon>Pseudomonadota</taxon>
        <taxon>Gammaproteobacteria</taxon>
        <taxon>Chromatiales</taxon>
        <taxon>Ectothiorhodospiraceae</taxon>
        <taxon>Spiribacter</taxon>
    </lineage>
</organism>
<gene>
    <name evidence="2" type="ORF">EV698_0901</name>
</gene>
<dbReference type="InterPro" id="IPR002744">
    <property type="entry name" value="MIP18-like"/>
</dbReference>
<evidence type="ECO:0000259" key="1">
    <source>
        <dbReference type="Pfam" id="PF01883"/>
    </source>
</evidence>
<dbReference type="EMBL" id="SHLI01000001">
    <property type="protein sequence ID" value="RZU98646.1"/>
    <property type="molecule type" value="Genomic_DNA"/>
</dbReference>
<reference evidence="2 3" key="1">
    <citation type="submission" date="2019-02" db="EMBL/GenBank/DDBJ databases">
        <title>Genomic Encyclopedia of Type Strains, Phase IV (KMG-IV): sequencing the most valuable type-strain genomes for metagenomic binning, comparative biology and taxonomic classification.</title>
        <authorList>
            <person name="Goeker M."/>
        </authorList>
    </citation>
    <scope>NUCLEOTIDE SEQUENCE [LARGE SCALE GENOMIC DNA]</scope>
    <source>
        <strain evidence="2 3">DSM 21056</strain>
    </source>
</reference>
<dbReference type="PANTHER" id="PTHR42831:SF1">
    <property type="entry name" value="FE-S PROTEIN MATURATION AUXILIARY FACTOR YITW"/>
    <property type="match status" value="1"/>
</dbReference>
<dbReference type="InterPro" id="IPR014291">
    <property type="entry name" value="SUF_FeS_clus_asmbl-assoc"/>
</dbReference>
<evidence type="ECO:0000313" key="3">
    <source>
        <dbReference type="Proteomes" id="UP000292298"/>
    </source>
</evidence>
<dbReference type="NCBIfam" id="TIGR02945">
    <property type="entry name" value="SUF_assoc"/>
    <property type="match status" value="1"/>
</dbReference>
<proteinExistence type="predicted"/>
<sequence>MVERPPVETLREGVVAALRSVYDPEIPVDVYELGLIYEVEVDEEGFVDVLMTLTSPACPVAGQMPIMIKAAVEQVRGIEAAEVELTWDPPWTQDRMSETARLELGFM</sequence>
<dbReference type="InterPro" id="IPR034904">
    <property type="entry name" value="FSCA_dom_sf"/>
</dbReference>
<dbReference type="InterPro" id="IPR052339">
    <property type="entry name" value="Fe-S_Maturation_MIP18"/>
</dbReference>
<dbReference type="SUPFAM" id="SSF117916">
    <property type="entry name" value="Fe-S cluster assembly (FSCA) domain-like"/>
    <property type="match status" value="1"/>
</dbReference>
<name>A0A4Q8D015_9GAMM</name>
<dbReference type="PANTHER" id="PTHR42831">
    <property type="entry name" value="FE-S PROTEIN MATURATION AUXILIARY FACTOR YITW"/>
    <property type="match status" value="1"/>
</dbReference>
<dbReference type="Gene3D" id="3.30.300.130">
    <property type="entry name" value="Fe-S cluster assembly (FSCA)"/>
    <property type="match status" value="1"/>
</dbReference>
<dbReference type="AlphaFoldDB" id="A0A4Q8D015"/>
<comment type="caution">
    <text evidence="2">The sequence shown here is derived from an EMBL/GenBank/DDBJ whole genome shotgun (WGS) entry which is preliminary data.</text>
</comment>
<dbReference type="OrthoDB" id="9805360at2"/>
<accession>A0A4Q8D015</accession>
<dbReference type="Proteomes" id="UP000292298">
    <property type="component" value="Unassembled WGS sequence"/>
</dbReference>
<dbReference type="RefSeq" id="WP_130502940.1">
    <property type="nucleotide sequence ID" value="NZ_SHLI01000001.1"/>
</dbReference>
<keyword evidence="3" id="KW-1185">Reference proteome</keyword>
<dbReference type="Pfam" id="PF01883">
    <property type="entry name" value="FeS_assembly_P"/>
    <property type="match status" value="1"/>
</dbReference>